<evidence type="ECO:0000313" key="2">
    <source>
        <dbReference type="EMBL" id="KAJ8934494.1"/>
    </source>
</evidence>
<dbReference type="GO" id="GO:0005634">
    <property type="term" value="C:nucleus"/>
    <property type="evidence" value="ECO:0007669"/>
    <property type="project" value="TreeGrafter"/>
</dbReference>
<evidence type="ECO:0000313" key="3">
    <source>
        <dbReference type="Proteomes" id="UP001162162"/>
    </source>
</evidence>
<dbReference type="InterPro" id="IPR004875">
    <property type="entry name" value="DDE_SF_endonuclease_dom"/>
</dbReference>
<protein>
    <recommendedName>
        <fullName evidence="1">DDE-1 domain-containing protein</fullName>
    </recommendedName>
</protein>
<proteinExistence type="predicted"/>
<accession>A0AAV8X7G8</accession>
<dbReference type="Gene3D" id="3.30.40.10">
    <property type="entry name" value="Zinc/RING finger domain, C3HC4 (zinc finger)"/>
    <property type="match status" value="1"/>
</dbReference>
<gene>
    <name evidence="2" type="ORF">NQ318_012470</name>
</gene>
<dbReference type="GO" id="GO:0003677">
    <property type="term" value="F:DNA binding"/>
    <property type="evidence" value="ECO:0007669"/>
    <property type="project" value="TreeGrafter"/>
</dbReference>
<dbReference type="InterPro" id="IPR013083">
    <property type="entry name" value="Znf_RING/FYVE/PHD"/>
</dbReference>
<dbReference type="InterPro" id="IPR011011">
    <property type="entry name" value="Znf_FYVE_PHD"/>
</dbReference>
<dbReference type="SUPFAM" id="SSF57903">
    <property type="entry name" value="FYVE/PHD zinc finger"/>
    <property type="match status" value="1"/>
</dbReference>
<reference evidence="2" key="1">
    <citation type="journal article" date="2023" name="Insect Mol. Biol.">
        <title>Genome sequencing provides insights into the evolution of gene families encoding plant cell wall-degrading enzymes in longhorned beetles.</title>
        <authorList>
            <person name="Shin N.R."/>
            <person name="Okamura Y."/>
            <person name="Kirsch R."/>
            <person name="Pauchet Y."/>
        </authorList>
    </citation>
    <scope>NUCLEOTIDE SEQUENCE</scope>
    <source>
        <strain evidence="2">AMC_N1</strain>
    </source>
</reference>
<dbReference type="AlphaFoldDB" id="A0AAV8X7G8"/>
<dbReference type="CDD" id="cd15517">
    <property type="entry name" value="PHD_TCF19_like"/>
    <property type="match status" value="1"/>
</dbReference>
<dbReference type="Proteomes" id="UP001162162">
    <property type="component" value="Unassembled WGS sequence"/>
</dbReference>
<comment type="caution">
    <text evidence="2">The sequence shown here is derived from an EMBL/GenBank/DDBJ whole genome shotgun (WGS) entry which is preliminary data.</text>
</comment>
<dbReference type="PANTHER" id="PTHR19303">
    <property type="entry name" value="TRANSPOSON"/>
    <property type="match status" value="1"/>
</dbReference>
<dbReference type="InterPro" id="IPR050863">
    <property type="entry name" value="CenT-Element_Derived"/>
</dbReference>
<evidence type="ECO:0000259" key="1">
    <source>
        <dbReference type="Pfam" id="PF03184"/>
    </source>
</evidence>
<dbReference type="PANTHER" id="PTHR19303:SF71">
    <property type="entry name" value="ZINC FINGER PHD-TYPE DOMAIN-CONTAINING PROTEIN"/>
    <property type="match status" value="1"/>
</dbReference>
<sequence length="417" mass="46992">MAGRKMAPDKIFNVDETGITTVPKSLPKIISTKGKKQVGLLTSAKRGQLVKSQLERGQQQQQGSYMPPLFIFPRKRFKSELMNNAPRGFWAECHESGWIQKEIFTKWFQKFIVFSRASIDNPVLLLLDGHASHTKNLQLINLARENGVHIISFPHHCTNRLQPLDVAFMKPLSAYYSDVAKQWLRTHPGRIITQFQISELVGKAFEKAATIPTAHNAFRKTGIWPPDSDVFTEADFIAADTTHIEETIESIEKSSENIQDPQPCCSKYLPIDVEKDTLQNEDNDSYDNVPLARLLVPPKSDSLNNSFIVSPTQIIPMLKAIKQKGLKEVKTKVNFDDSASKKVVKCQKIQNTVSSKANEESSDEGEDAECLYCHYLYSRSTEGWIQCTKCAEWAHCSCAGVEDEDDEAVFICEQCMG</sequence>
<feature type="domain" description="DDE-1" evidence="1">
    <location>
        <begin position="65"/>
        <end position="192"/>
    </location>
</feature>
<organism evidence="2 3">
    <name type="scientific">Aromia moschata</name>
    <dbReference type="NCBI Taxonomy" id="1265417"/>
    <lineage>
        <taxon>Eukaryota</taxon>
        <taxon>Metazoa</taxon>
        <taxon>Ecdysozoa</taxon>
        <taxon>Arthropoda</taxon>
        <taxon>Hexapoda</taxon>
        <taxon>Insecta</taxon>
        <taxon>Pterygota</taxon>
        <taxon>Neoptera</taxon>
        <taxon>Endopterygota</taxon>
        <taxon>Coleoptera</taxon>
        <taxon>Polyphaga</taxon>
        <taxon>Cucujiformia</taxon>
        <taxon>Chrysomeloidea</taxon>
        <taxon>Cerambycidae</taxon>
        <taxon>Cerambycinae</taxon>
        <taxon>Callichromatini</taxon>
        <taxon>Aromia</taxon>
    </lineage>
</organism>
<keyword evidence="3" id="KW-1185">Reference proteome</keyword>
<dbReference type="EMBL" id="JAPWTK010001036">
    <property type="protein sequence ID" value="KAJ8934494.1"/>
    <property type="molecule type" value="Genomic_DNA"/>
</dbReference>
<dbReference type="Pfam" id="PF03184">
    <property type="entry name" value="DDE_1"/>
    <property type="match status" value="1"/>
</dbReference>
<name>A0AAV8X7G8_9CUCU</name>